<name>A0AAW0SZW3_SCYPA</name>
<organism evidence="14 15">
    <name type="scientific">Scylla paramamosain</name>
    <name type="common">Mud crab</name>
    <dbReference type="NCBI Taxonomy" id="85552"/>
    <lineage>
        <taxon>Eukaryota</taxon>
        <taxon>Metazoa</taxon>
        <taxon>Ecdysozoa</taxon>
        <taxon>Arthropoda</taxon>
        <taxon>Crustacea</taxon>
        <taxon>Multicrustacea</taxon>
        <taxon>Malacostraca</taxon>
        <taxon>Eumalacostraca</taxon>
        <taxon>Eucarida</taxon>
        <taxon>Decapoda</taxon>
        <taxon>Pleocyemata</taxon>
        <taxon>Brachyura</taxon>
        <taxon>Eubrachyura</taxon>
        <taxon>Portunoidea</taxon>
        <taxon>Portunidae</taxon>
        <taxon>Portuninae</taxon>
        <taxon>Scylla</taxon>
    </lineage>
</organism>
<dbReference type="SUPFAM" id="SSF56112">
    <property type="entry name" value="Protein kinase-like (PK-like)"/>
    <property type="match status" value="1"/>
</dbReference>
<proteinExistence type="predicted"/>
<dbReference type="PROSITE" id="PS50011">
    <property type="entry name" value="PROTEIN_KINASE_DOM"/>
    <property type="match status" value="1"/>
</dbReference>
<keyword evidence="4" id="KW-0723">Serine/threonine-protein kinase</keyword>
<dbReference type="Gene3D" id="3.30.200.20">
    <property type="entry name" value="Phosphorylase Kinase, domain 1"/>
    <property type="match status" value="1"/>
</dbReference>
<dbReference type="AlphaFoldDB" id="A0AAW0SZW3"/>
<evidence type="ECO:0000256" key="8">
    <source>
        <dbReference type="ARBA" id="ARBA00022840"/>
    </source>
</evidence>
<dbReference type="PANTHER" id="PTHR22984:SF25">
    <property type="entry name" value="PROTEIN KINASE DOMAIN-CONTAINING PROTEIN"/>
    <property type="match status" value="1"/>
</dbReference>
<comment type="catalytic activity">
    <reaction evidence="10">
        <text>L-threonyl-[protein] + ATP = O-phospho-L-threonyl-[protein] + ADP + H(+)</text>
        <dbReference type="Rhea" id="RHEA:46608"/>
        <dbReference type="Rhea" id="RHEA-COMP:11060"/>
        <dbReference type="Rhea" id="RHEA-COMP:11605"/>
        <dbReference type="ChEBI" id="CHEBI:15378"/>
        <dbReference type="ChEBI" id="CHEBI:30013"/>
        <dbReference type="ChEBI" id="CHEBI:30616"/>
        <dbReference type="ChEBI" id="CHEBI:61977"/>
        <dbReference type="ChEBI" id="CHEBI:456216"/>
        <dbReference type="EC" id="2.7.11.1"/>
    </reaction>
</comment>
<reference evidence="14 15" key="1">
    <citation type="submission" date="2023-03" db="EMBL/GenBank/DDBJ databases">
        <title>High-quality genome of Scylla paramamosain provides insights in environmental adaptation.</title>
        <authorList>
            <person name="Zhang L."/>
        </authorList>
    </citation>
    <scope>NUCLEOTIDE SEQUENCE [LARGE SCALE GENOMIC DNA]</scope>
    <source>
        <strain evidence="14">LZ_2023a</strain>
        <tissue evidence="14">Muscle</tissue>
    </source>
</reference>
<dbReference type="InterPro" id="IPR011009">
    <property type="entry name" value="Kinase-like_dom_sf"/>
</dbReference>
<dbReference type="EMBL" id="JARAKH010000043">
    <property type="protein sequence ID" value="KAK8379522.1"/>
    <property type="molecule type" value="Genomic_DNA"/>
</dbReference>
<evidence type="ECO:0000313" key="14">
    <source>
        <dbReference type="EMBL" id="KAK8379522.1"/>
    </source>
</evidence>
<feature type="compositionally biased region" description="Basic and acidic residues" evidence="12">
    <location>
        <begin position="323"/>
        <end position="339"/>
    </location>
</feature>
<dbReference type="Gene3D" id="1.10.510.10">
    <property type="entry name" value="Transferase(Phosphotransferase) domain 1"/>
    <property type="match status" value="1"/>
</dbReference>
<dbReference type="InterPro" id="IPR008271">
    <property type="entry name" value="Ser/Thr_kinase_AS"/>
</dbReference>
<dbReference type="GO" id="GO:0004674">
    <property type="term" value="F:protein serine/threonine kinase activity"/>
    <property type="evidence" value="ECO:0007669"/>
    <property type="project" value="UniProtKB-KW"/>
</dbReference>
<protein>
    <recommendedName>
        <fullName evidence="3">Serine/threonine-protein kinase 1</fullName>
        <ecNumber evidence="2">2.7.11.1</ecNumber>
    </recommendedName>
</protein>
<feature type="region of interest" description="Disordered" evidence="12">
    <location>
        <begin position="216"/>
        <end position="359"/>
    </location>
</feature>
<comment type="catalytic activity">
    <reaction evidence="11">
        <text>L-seryl-[protein] + ATP = O-phospho-L-seryl-[protein] + ADP + H(+)</text>
        <dbReference type="Rhea" id="RHEA:17989"/>
        <dbReference type="Rhea" id="RHEA-COMP:9863"/>
        <dbReference type="Rhea" id="RHEA-COMP:11604"/>
        <dbReference type="ChEBI" id="CHEBI:15378"/>
        <dbReference type="ChEBI" id="CHEBI:29999"/>
        <dbReference type="ChEBI" id="CHEBI:30616"/>
        <dbReference type="ChEBI" id="CHEBI:83421"/>
        <dbReference type="ChEBI" id="CHEBI:456216"/>
        <dbReference type="EC" id="2.7.11.1"/>
    </reaction>
</comment>
<gene>
    <name evidence="14" type="ORF">O3P69_019449</name>
</gene>
<evidence type="ECO:0000256" key="7">
    <source>
        <dbReference type="ARBA" id="ARBA00022777"/>
    </source>
</evidence>
<comment type="caution">
    <text evidence="14">The sequence shown here is derived from an EMBL/GenBank/DDBJ whole genome shotgun (WGS) entry which is preliminary data.</text>
</comment>
<evidence type="ECO:0000256" key="3">
    <source>
        <dbReference type="ARBA" id="ARBA00016885"/>
    </source>
</evidence>
<sequence length="461" mass="51999">MVGGRRIPREVALLLRVCQVTHVVKLLDWLERDDSYLLVFERPEPCQDLFDYITERKAIPEQEARLLFKQVVDIVRECHGAGVIHRDIKDENLLVTHDSKGRTVLKLIDFWDQGPCCLIKAIRILMERECIPRRSGSGTTSMRVSRLQSGPWASSSTIWMRPSERPSLDSILQHPWMRGVGVAVGVGVSVGVGGPGVWWREGDGYLPLSLTNTLETHTGDTPLETHPLETHPGDPPWRPTHWRPTHWRPTLDSHPLEIPPLETSHTGDPPHWRSHPLETTPLETHPGDPPPTGDLPWRPPALETHPRDPPTGDPPQRPSHWRPTLETHPLETDPLETPHWRPTGDPSWRPPPTGHSPWRPIHWRPTLETPMQLETHPGGPYAPGTPLETPMTPETPFGTPWRLPRTGDPPWRPIPEAPMPQEHLWIPLETPMTLETSLGTALETPMALGIPLEATGDPYIP</sequence>
<dbReference type="PANTHER" id="PTHR22984">
    <property type="entry name" value="SERINE/THREONINE-PROTEIN KINASE PIM"/>
    <property type="match status" value="1"/>
</dbReference>
<dbReference type="Proteomes" id="UP001487740">
    <property type="component" value="Unassembled WGS sequence"/>
</dbReference>
<keyword evidence="5" id="KW-0808">Transferase</keyword>
<keyword evidence="8" id="KW-0067">ATP-binding</keyword>
<evidence type="ECO:0000313" key="15">
    <source>
        <dbReference type="Proteomes" id="UP001487740"/>
    </source>
</evidence>
<keyword evidence="7" id="KW-0418">Kinase</keyword>
<evidence type="ECO:0000256" key="2">
    <source>
        <dbReference type="ARBA" id="ARBA00012513"/>
    </source>
</evidence>
<dbReference type="InterPro" id="IPR051138">
    <property type="entry name" value="PIM_Ser/Thr_kinase"/>
</dbReference>
<evidence type="ECO:0000256" key="4">
    <source>
        <dbReference type="ARBA" id="ARBA00022527"/>
    </source>
</evidence>
<evidence type="ECO:0000256" key="12">
    <source>
        <dbReference type="SAM" id="MobiDB-lite"/>
    </source>
</evidence>
<dbReference type="InterPro" id="IPR000719">
    <property type="entry name" value="Prot_kinase_dom"/>
</dbReference>
<accession>A0AAW0SZW3</accession>
<feature type="compositionally biased region" description="Pro residues" evidence="12">
    <location>
        <begin position="287"/>
        <end position="299"/>
    </location>
</feature>
<evidence type="ECO:0000256" key="9">
    <source>
        <dbReference type="ARBA" id="ARBA00023200"/>
    </source>
</evidence>
<evidence type="ECO:0000256" key="10">
    <source>
        <dbReference type="ARBA" id="ARBA00047899"/>
    </source>
</evidence>
<evidence type="ECO:0000259" key="13">
    <source>
        <dbReference type="PROSITE" id="PS50011"/>
    </source>
</evidence>
<dbReference type="GO" id="GO:0005524">
    <property type="term" value="F:ATP binding"/>
    <property type="evidence" value="ECO:0007669"/>
    <property type="project" value="UniProtKB-KW"/>
</dbReference>
<evidence type="ECO:0000256" key="5">
    <source>
        <dbReference type="ARBA" id="ARBA00022679"/>
    </source>
</evidence>
<dbReference type="EC" id="2.7.11.1" evidence="2"/>
<keyword evidence="15" id="KW-1185">Reference proteome</keyword>
<evidence type="ECO:0000256" key="11">
    <source>
        <dbReference type="ARBA" id="ARBA00048679"/>
    </source>
</evidence>
<dbReference type="Pfam" id="PF00069">
    <property type="entry name" value="Pkinase"/>
    <property type="match status" value="1"/>
</dbReference>
<feature type="domain" description="Protein kinase" evidence="13">
    <location>
        <begin position="1"/>
        <end position="331"/>
    </location>
</feature>
<dbReference type="GO" id="GO:0005737">
    <property type="term" value="C:cytoplasm"/>
    <property type="evidence" value="ECO:0007669"/>
    <property type="project" value="TreeGrafter"/>
</dbReference>
<dbReference type="PROSITE" id="PS00108">
    <property type="entry name" value="PROTEIN_KINASE_ST"/>
    <property type="match status" value="1"/>
</dbReference>
<comment type="subcellular location">
    <subcellularLocation>
        <location evidence="1">Host cytoplasm</location>
    </subcellularLocation>
</comment>
<keyword evidence="6" id="KW-0547">Nucleotide-binding</keyword>
<evidence type="ECO:0000256" key="6">
    <source>
        <dbReference type="ARBA" id="ARBA00022741"/>
    </source>
</evidence>
<evidence type="ECO:0000256" key="1">
    <source>
        <dbReference type="ARBA" id="ARBA00004192"/>
    </source>
</evidence>
<dbReference type="GO" id="GO:0030430">
    <property type="term" value="C:host cell cytoplasm"/>
    <property type="evidence" value="ECO:0007669"/>
    <property type="project" value="UniProtKB-SubCell"/>
</dbReference>
<keyword evidence="9" id="KW-1035">Host cytoplasm</keyword>
<dbReference type="SMART" id="SM00220">
    <property type="entry name" value="S_TKc"/>
    <property type="match status" value="1"/>
</dbReference>